<dbReference type="SUPFAM" id="SSF54665">
    <property type="entry name" value="CO dehydrogenase molybdoprotein N-domain-like"/>
    <property type="match status" value="1"/>
</dbReference>
<dbReference type="PROSITE" id="PS00197">
    <property type="entry name" value="2FE2S_FER_1"/>
    <property type="match status" value="1"/>
</dbReference>
<keyword evidence="4" id="KW-0408">Iron</keyword>
<proteinExistence type="inferred from homology"/>
<dbReference type="Pfam" id="PF01315">
    <property type="entry name" value="Ald_Xan_dh_C"/>
    <property type="match status" value="1"/>
</dbReference>
<evidence type="ECO:0000256" key="1">
    <source>
        <dbReference type="ARBA" id="ARBA00006849"/>
    </source>
</evidence>
<dbReference type="InterPro" id="IPR046867">
    <property type="entry name" value="AldOxase/xan_DH_MoCoBD2"/>
</dbReference>
<dbReference type="InterPro" id="IPR012675">
    <property type="entry name" value="Beta-grasp_dom_sf"/>
</dbReference>
<dbReference type="GO" id="GO:0016491">
    <property type="term" value="F:oxidoreductase activity"/>
    <property type="evidence" value="ECO:0007669"/>
    <property type="project" value="UniProtKB-KW"/>
</dbReference>
<dbReference type="SUPFAM" id="SSF47741">
    <property type="entry name" value="CO dehydrogenase ISP C-domain like"/>
    <property type="match status" value="1"/>
</dbReference>
<evidence type="ECO:0000313" key="6">
    <source>
        <dbReference type="EMBL" id="GFH63182.1"/>
    </source>
</evidence>
<comment type="similarity">
    <text evidence="1">Belongs to the xanthine dehydrogenase family.</text>
</comment>
<name>A0A6L2R6V7_9BACT</name>
<dbReference type="Pfam" id="PF02738">
    <property type="entry name" value="MoCoBD_1"/>
    <property type="match status" value="1"/>
</dbReference>
<sequence length="858" mass="91934">MATFTVNGKTVTANNDSKKLLVFLREDLRLISVKNGCGEGACGTCTVLVDGKTTRACIPTVGKTEGKSVITVEGLNQREKDVYAYAFAEAGAVQCGFCIPGMVISAKGLLDTTPSPTREEVKKALRGNICRCTGYVKIEDAVLLAAEMFRNSTPVPEADHNGGLGENCLRLDAKEKTLGYGEYVDDLIFEDMLYAKALRAKYPRARVLTINTEKAARHPDAVRIITAADIPGNKKLGHLVKDWDALIAVGETTRYVGDAVALAVTGSRETLDEVLALIDVEYEELKPLASPAEALAPGAPLIHESGNLLREEILNRGDADAAIAGARHVVSRHYSLPFTEHAFMEPECAIAMPEDDGILVYTGGQSVYDEQHEISSLLGLPHEKVHVHSQLVGGGFGGKEDMAVQHHAALAAWIVKKPVKVRLSRQESLMVHPKRHAMEIDCTTACDENGIILGAKFTIISDTGAYASLGGPVLQRACTHAGGPYNFQDFHVVGRAAYTNNVPAGAFRGFGVTQSAFAMECNLNLLAEMVGISPWEIRYRNAVRPGQALPNGQIADATTSIAQCLEAVKEVYESAPYAGIASCFKNAGVGVGIPDTGRCVISIEQGKLHIRSSAACIGQGMATVMLQMACESTGLAPDMFIVEPPDTRRTPNSGTTTASRQTLVSGEAVTRAAKMIRAELDAGVTLDDLEGREFYAEYVTETDAMGSSKPNPVSHVAYGYAAQVVRLDDQGKVTDVTAAYDVGRVVNPKAAEGQIEGGVAMGLGYALTEDFPVEGGYIKVKYGTLGLFRATETPPITVRIMKQNSFGPFAYGAKGTGELACIPTAPAVQGAYYKLDKVFRTKLPLENTFYRKPKNKKQ</sequence>
<dbReference type="PANTHER" id="PTHR11908:SF157">
    <property type="entry name" value="XANTHINE DEHYDROGENASE SUBUNIT D-RELATED"/>
    <property type="match status" value="1"/>
</dbReference>
<dbReference type="Pfam" id="PF00111">
    <property type="entry name" value="Fer2"/>
    <property type="match status" value="1"/>
</dbReference>
<dbReference type="InterPro" id="IPR037165">
    <property type="entry name" value="AldOxase/xan_DH_Mopterin-bd_sf"/>
</dbReference>
<dbReference type="InterPro" id="IPR006058">
    <property type="entry name" value="2Fe2S_fd_BS"/>
</dbReference>
<protein>
    <submittedName>
        <fullName evidence="6">Putative aldehyde oxidoreductase</fullName>
    </submittedName>
</protein>
<dbReference type="PROSITE" id="PS51085">
    <property type="entry name" value="2FE2S_FER_2"/>
    <property type="match status" value="1"/>
</dbReference>
<organism evidence="6 7">
    <name type="scientific">Candidatus Desulfovibrio kirbyi</name>
    <dbReference type="NCBI Taxonomy" id="2696086"/>
    <lineage>
        <taxon>Bacteria</taxon>
        <taxon>Pseudomonadati</taxon>
        <taxon>Thermodesulfobacteriota</taxon>
        <taxon>Desulfovibrionia</taxon>
        <taxon>Desulfovibrionales</taxon>
        <taxon>Desulfovibrionaceae</taxon>
        <taxon>Desulfovibrio</taxon>
    </lineage>
</organism>
<dbReference type="EMBL" id="BLLL01000010">
    <property type="protein sequence ID" value="GFH63182.1"/>
    <property type="molecule type" value="Genomic_DNA"/>
</dbReference>
<evidence type="ECO:0000256" key="4">
    <source>
        <dbReference type="ARBA" id="ARBA00023004"/>
    </source>
</evidence>
<dbReference type="Pfam" id="PF01799">
    <property type="entry name" value="Fer2_2"/>
    <property type="match status" value="1"/>
</dbReference>
<gene>
    <name evidence="6" type="primary">mop</name>
    <name evidence="6" type="ORF">ZNDK_0953</name>
</gene>
<evidence type="ECO:0000313" key="7">
    <source>
        <dbReference type="Proteomes" id="UP000505077"/>
    </source>
</evidence>
<dbReference type="GO" id="GO:0005506">
    <property type="term" value="F:iron ion binding"/>
    <property type="evidence" value="ECO:0007669"/>
    <property type="project" value="InterPro"/>
</dbReference>
<dbReference type="SUPFAM" id="SSF56003">
    <property type="entry name" value="Molybdenum cofactor-binding domain"/>
    <property type="match status" value="1"/>
</dbReference>
<dbReference type="Gene3D" id="3.90.1170.50">
    <property type="entry name" value="Aldehyde oxidase/xanthine dehydrogenase, a/b hammerhead"/>
    <property type="match status" value="1"/>
</dbReference>
<dbReference type="GO" id="GO:0051537">
    <property type="term" value="F:2 iron, 2 sulfur cluster binding"/>
    <property type="evidence" value="ECO:0007669"/>
    <property type="project" value="InterPro"/>
</dbReference>
<keyword evidence="2" id="KW-0479">Metal-binding</keyword>
<keyword evidence="3" id="KW-0560">Oxidoreductase</keyword>
<dbReference type="InterPro" id="IPR017697">
    <property type="entry name" value="Xdh"/>
</dbReference>
<dbReference type="Gene3D" id="3.30.365.10">
    <property type="entry name" value="Aldehyde oxidase/xanthine dehydrogenase, molybdopterin binding domain"/>
    <property type="match status" value="5"/>
</dbReference>
<evidence type="ECO:0000259" key="5">
    <source>
        <dbReference type="PROSITE" id="PS51085"/>
    </source>
</evidence>
<dbReference type="InterPro" id="IPR001041">
    <property type="entry name" value="2Fe-2S_ferredoxin-type"/>
</dbReference>
<accession>A0A6L2R6V7</accession>
<dbReference type="NCBIfam" id="TIGR03311">
    <property type="entry name" value="Se_dep_XDH"/>
    <property type="match status" value="1"/>
</dbReference>
<evidence type="ECO:0000256" key="3">
    <source>
        <dbReference type="ARBA" id="ARBA00023002"/>
    </source>
</evidence>
<dbReference type="Gene3D" id="1.10.150.120">
    <property type="entry name" value="[2Fe-2S]-binding domain"/>
    <property type="match status" value="1"/>
</dbReference>
<dbReference type="InterPro" id="IPR036856">
    <property type="entry name" value="Ald_Oxase/Xan_DH_a/b_sf"/>
</dbReference>
<feature type="domain" description="2Fe-2S ferredoxin-type" evidence="5">
    <location>
        <begin position="1"/>
        <end position="75"/>
    </location>
</feature>
<dbReference type="CDD" id="cd00207">
    <property type="entry name" value="fer2"/>
    <property type="match status" value="1"/>
</dbReference>
<dbReference type="InterPro" id="IPR000674">
    <property type="entry name" value="Ald_Oxase/Xan_DH_a/b"/>
</dbReference>
<dbReference type="Proteomes" id="UP000505077">
    <property type="component" value="Unassembled WGS sequence"/>
</dbReference>
<dbReference type="InterPro" id="IPR008274">
    <property type="entry name" value="AldOxase/xan_DH_MoCoBD1"/>
</dbReference>
<reference evidence="6 7" key="1">
    <citation type="journal article" date="2020" name="ISME J.">
        <title>Parallel Reductive Genome Evolution in Desulfovibrio Ectosymbionts Independently Acquired by Trichonympha Protists in the Termite Gut.</title>
        <authorList>
            <person name="Takeuchi M."/>
            <person name="Kuwahara H."/>
            <person name="Murakami T."/>
            <person name="Takahashi K."/>
            <person name="Kajitani R."/>
            <person name="Toyoda A."/>
            <person name="Itoh T."/>
            <person name="Ohkuma M."/>
            <person name="Hongoh Y."/>
        </authorList>
    </citation>
    <scope>NUCLEOTIDE SEQUENCE [LARGE SCALE GENOMIC DNA]</scope>
    <source>
        <strain evidence="6">ZnDsv-02</strain>
    </source>
</reference>
<dbReference type="SUPFAM" id="SSF54292">
    <property type="entry name" value="2Fe-2S ferredoxin-like"/>
    <property type="match status" value="1"/>
</dbReference>
<comment type="caution">
    <text evidence="6">The sequence shown here is derived from an EMBL/GenBank/DDBJ whole genome shotgun (WGS) entry which is preliminary data.</text>
</comment>
<dbReference type="AlphaFoldDB" id="A0A6L2R6V7"/>
<dbReference type="PANTHER" id="PTHR11908">
    <property type="entry name" value="XANTHINE DEHYDROGENASE"/>
    <property type="match status" value="1"/>
</dbReference>
<evidence type="ECO:0000256" key="2">
    <source>
        <dbReference type="ARBA" id="ARBA00022723"/>
    </source>
</evidence>
<dbReference type="InterPro" id="IPR036010">
    <property type="entry name" value="2Fe-2S_ferredoxin-like_sf"/>
</dbReference>
<dbReference type="InterPro" id="IPR016208">
    <property type="entry name" value="Ald_Oxase/xanthine_DH-like"/>
</dbReference>
<dbReference type="Gene3D" id="3.10.20.30">
    <property type="match status" value="1"/>
</dbReference>
<dbReference type="SMART" id="SM01008">
    <property type="entry name" value="Ald_Xan_dh_C"/>
    <property type="match status" value="1"/>
</dbReference>
<dbReference type="Pfam" id="PF20256">
    <property type="entry name" value="MoCoBD_2"/>
    <property type="match status" value="2"/>
</dbReference>
<dbReference type="InterPro" id="IPR002888">
    <property type="entry name" value="2Fe-2S-bd"/>
</dbReference>
<dbReference type="InterPro" id="IPR036884">
    <property type="entry name" value="2Fe-2S-bd_dom_sf"/>
</dbReference>